<evidence type="ECO:0000313" key="10">
    <source>
        <dbReference type="EMBL" id="MBF1656991.1"/>
    </source>
</evidence>
<feature type="transmembrane region" description="Helical" evidence="8">
    <location>
        <begin position="46"/>
        <end position="65"/>
    </location>
</feature>
<keyword evidence="3 8" id="KW-0812">Transmembrane</keyword>
<dbReference type="GO" id="GO:0051607">
    <property type="term" value="P:defense response to virus"/>
    <property type="evidence" value="ECO:0007669"/>
    <property type="project" value="UniProtKB-KW"/>
</dbReference>
<dbReference type="AlphaFoldDB" id="A0A930KZ41"/>
<evidence type="ECO:0000259" key="9">
    <source>
        <dbReference type="Pfam" id="PF18967"/>
    </source>
</evidence>
<organism evidence="10 11">
    <name type="scientific">Rothia mucilaginosa</name>
    <dbReference type="NCBI Taxonomy" id="43675"/>
    <lineage>
        <taxon>Bacteria</taxon>
        <taxon>Bacillati</taxon>
        <taxon>Actinomycetota</taxon>
        <taxon>Actinomycetes</taxon>
        <taxon>Micrococcales</taxon>
        <taxon>Micrococcaceae</taxon>
        <taxon>Rothia</taxon>
    </lineage>
</organism>
<feature type="transmembrane region" description="Helical" evidence="8">
    <location>
        <begin position="77"/>
        <end position="98"/>
    </location>
</feature>
<evidence type="ECO:0000256" key="6">
    <source>
        <dbReference type="ARBA" id="ARBA00023118"/>
    </source>
</evidence>
<comment type="caution">
    <text evidence="10">The sequence shown here is derived from an EMBL/GenBank/DDBJ whole genome shotgun (WGS) entry which is preliminary data.</text>
</comment>
<evidence type="ECO:0000256" key="8">
    <source>
        <dbReference type="SAM" id="Phobius"/>
    </source>
</evidence>
<dbReference type="Proteomes" id="UP000770330">
    <property type="component" value="Unassembled WGS sequence"/>
</dbReference>
<dbReference type="RefSeq" id="WP_049337493.1">
    <property type="nucleotide sequence ID" value="NZ_CAJZGU010000001.1"/>
</dbReference>
<gene>
    <name evidence="10" type="ORF">HXO61_03540</name>
</gene>
<evidence type="ECO:0000256" key="5">
    <source>
        <dbReference type="ARBA" id="ARBA00022989"/>
    </source>
</evidence>
<dbReference type="EMBL" id="JABZXO010000005">
    <property type="protein sequence ID" value="MBF1656991.1"/>
    <property type="molecule type" value="Genomic_DNA"/>
</dbReference>
<sequence>MSYEDKKSQENPPVKEDSLGLNREERWQLIQYFNDLIKHGDSKIQMLLTVQGVIVAAYGGFISTFLSKPNIWNPVTIFLSALFAVSVVASLLVGIVALQPYVKEHNGEPATREGQGKENIYYYGSYSDSRILDGLDYATAEEKMNYLGAQISVLGGIATRKFRKVFFLEWLVFSNVIILIASFIFFASAGQ</sequence>
<keyword evidence="2" id="KW-1003">Cell membrane</keyword>
<feature type="domain" description="Pycsar effector protein" evidence="9">
    <location>
        <begin position="27"/>
        <end position="176"/>
    </location>
</feature>
<keyword evidence="5 8" id="KW-1133">Transmembrane helix</keyword>
<evidence type="ECO:0000256" key="3">
    <source>
        <dbReference type="ARBA" id="ARBA00022692"/>
    </source>
</evidence>
<proteinExistence type="predicted"/>
<keyword evidence="7 8" id="KW-0472">Membrane</keyword>
<reference evidence="10" key="1">
    <citation type="submission" date="2020-04" db="EMBL/GenBank/DDBJ databases">
        <title>Deep metagenomics examines the oral microbiome during advanced dental caries in children, revealing novel taxa and co-occurrences with host molecules.</title>
        <authorList>
            <person name="Baker J.L."/>
            <person name="Morton J.T."/>
            <person name="Dinis M."/>
            <person name="Alvarez R."/>
            <person name="Tran N.C."/>
            <person name="Knight R."/>
            <person name="Edlund A."/>
        </authorList>
    </citation>
    <scope>NUCLEOTIDE SEQUENCE</scope>
    <source>
        <strain evidence="10">JCVI_39_bin.18</strain>
    </source>
</reference>
<dbReference type="GO" id="GO:0000166">
    <property type="term" value="F:nucleotide binding"/>
    <property type="evidence" value="ECO:0007669"/>
    <property type="project" value="UniProtKB-KW"/>
</dbReference>
<evidence type="ECO:0000256" key="7">
    <source>
        <dbReference type="ARBA" id="ARBA00023136"/>
    </source>
</evidence>
<keyword evidence="4" id="KW-0547">Nucleotide-binding</keyword>
<evidence type="ECO:0000256" key="1">
    <source>
        <dbReference type="ARBA" id="ARBA00004236"/>
    </source>
</evidence>
<dbReference type="InterPro" id="IPR043760">
    <property type="entry name" value="PycTM_dom"/>
</dbReference>
<accession>A0A930KZ41</accession>
<evidence type="ECO:0000313" key="11">
    <source>
        <dbReference type="Proteomes" id="UP000770330"/>
    </source>
</evidence>
<dbReference type="GO" id="GO:0005886">
    <property type="term" value="C:plasma membrane"/>
    <property type="evidence" value="ECO:0007669"/>
    <property type="project" value="UniProtKB-SubCell"/>
</dbReference>
<comment type="subcellular location">
    <subcellularLocation>
        <location evidence="1">Cell membrane</location>
    </subcellularLocation>
</comment>
<feature type="transmembrane region" description="Helical" evidence="8">
    <location>
        <begin position="170"/>
        <end position="189"/>
    </location>
</feature>
<protein>
    <recommendedName>
        <fullName evidence="9">Pycsar effector protein domain-containing protein</fullName>
    </recommendedName>
</protein>
<keyword evidence="6" id="KW-0051">Antiviral defense</keyword>
<evidence type="ECO:0000256" key="4">
    <source>
        <dbReference type="ARBA" id="ARBA00022741"/>
    </source>
</evidence>
<evidence type="ECO:0000256" key="2">
    <source>
        <dbReference type="ARBA" id="ARBA00022475"/>
    </source>
</evidence>
<dbReference type="Pfam" id="PF18967">
    <property type="entry name" value="PycTM"/>
    <property type="match status" value="1"/>
</dbReference>
<name>A0A930KZ41_9MICC</name>